<dbReference type="GO" id="GO:0005762">
    <property type="term" value="C:mitochondrial large ribosomal subunit"/>
    <property type="evidence" value="ECO:0007669"/>
    <property type="project" value="TreeGrafter"/>
</dbReference>
<evidence type="ECO:0000259" key="10">
    <source>
        <dbReference type="Pfam" id="PF18471"/>
    </source>
</evidence>
<feature type="region of interest" description="Disordered" evidence="9">
    <location>
        <begin position="31"/>
        <end position="58"/>
    </location>
</feature>
<dbReference type="InterPro" id="IPR041244">
    <property type="entry name" value="Ribosomal_bL27m_C"/>
</dbReference>
<keyword evidence="5" id="KW-0496">Mitochondrion</keyword>
<dbReference type="AlphaFoldDB" id="A0A9W6T5E2"/>
<protein>
    <recommendedName>
        <fullName evidence="7">Large ribosomal subunit protein bL27m</fullName>
    </recommendedName>
    <alternativeName>
        <fullName evidence="8">54S ribosomal protein L2, mitochondrial</fullName>
    </alternativeName>
</protein>
<comment type="similarity">
    <text evidence="2">Belongs to the bacterial ribosomal protein bL27 family.</text>
</comment>
<reference evidence="11" key="1">
    <citation type="submission" date="2023-04" db="EMBL/GenBank/DDBJ databases">
        <title>Candida boidinii NBRC 10035.</title>
        <authorList>
            <person name="Ichikawa N."/>
            <person name="Sato H."/>
            <person name="Tonouchi N."/>
        </authorList>
    </citation>
    <scope>NUCLEOTIDE SEQUENCE</scope>
    <source>
        <strain evidence="11">NBRC 10035</strain>
    </source>
</reference>
<feature type="domain" description="Large ribosomal subunit protein bL27m C-terminal" evidence="10">
    <location>
        <begin position="143"/>
        <end position="379"/>
    </location>
</feature>
<dbReference type="SUPFAM" id="SSF110324">
    <property type="entry name" value="Ribosomal L27 protein-like"/>
    <property type="match status" value="1"/>
</dbReference>
<comment type="subcellular location">
    <subcellularLocation>
        <location evidence="1">Mitochondrion</location>
    </subcellularLocation>
</comment>
<evidence type="ECO:0000256" key="1">
    <source>
        <dbReference type="ARBA" id="ARBA00004173"/>
    </source>
</evidence>
<evidence type="ECO:0000256" key="2">
    <source>
        <dbReference type="ARBA" id="ARBA00010797"/>
    </source>
</evidence>
<evidence type="ECO:0000256" key="6">
    <source>
        <dbReference type="ARBA" id="ARBA00023274"/>
    </source>
</evidence>
<dbReference type="FunFam" id="2.40.50.100:FF:000042">
    <property type="entry name" value="50S ribosomal protein L27"/>
    <property type="match status" value="1"/>
</dbReference>
<dbReference type="PROSITE" id="PS00831">
    <property type="entry name" value="RIBOSOMAL_L27"/>
    <property type="match status" value="1"/>
</dbReference>
<dbReference type="PANTHER" id="PTHR15893:SF0">
    <property type="entry name" value="LARGE RIBOSOMAL SUBUNIT PROTEIN BL27M"/>
    <property type="match status" value="1"/>
</dbReference>
<accession>A0A9W6T5E2</accession>
<gene>
    <name evidence="11" type="ORF">Cboi02_000479100</name>
</gene>
<dbReference type="InterPro" id="IPR018261">
    <property type="entry name" value="Ribosomal_bL27_CS"/>
</dbReference>
<keyword evidence="4" id="KW-0689">Ribosomal protein</keyword>
<evidence type="ECO:0000256" key="4">
    <source>
        <dbReference type="ARBA" id="ARBA00022980"/>
    </source>
</evidence>
<feature type="compositionally biased region" description="Basic and acidic residues" evidence="9">
    <location>
        <begin position="42"/>
        <end position="58"/>
    </location>
</feature>
<dbReference type="GO" id="GO:0003735">
    <property type="term" value="F:structural constituent of ribosome"/>
    <property type="evidence" value="ECO:0007669"/>
    <property type="project" value="InterPro"/>
</dbReference>
<comment type="caution">
    <text evidence="11">The sequence shown here is derived from an EMBL/GenBank/DDBJ whole genome shotgun (WGS) entry which is preliminary data.</text>
</comment>
<sequence>MFGNISRDFGLSVFQRIAQSITSPLKIQVRNAHKKAGGSRTHMKDSAGRRLGPKKHEGEAVKVGQIILRQRGTKWYPGVNVGIGRDHTLFALEPGFVRFYLDPFHPKRKFIGVALQETDRLPYNHFEPTPRRFGRKIIKSDLAAQEEEEYMSRKESLILPTLLEAQSEREAKRSNKFETFKTQLSEFIELSNENEITLAAERLVKIDGLLRGGKTLEDARFYATYNYLFDLKLSLKRNELSQDEFTEKTSTYNDLSSKIDSAIMFDPKFNLTKNLSTEELEKLSVETINKINELIDLKNLKPISKDVKAKVLALIDSPCFTLSQQVRLKRTYLKPLLPESVTNTVTDEKDRKAIAIQRFNYETKRIETVYRTKNAFLPK</sequence>
<evidence type="ECO:0000256" key="3">
    <source>
        <dbReference type="ARBA" id="ARBA00022946"/>
    </source>
</evidence>
<evidence type="ECO:0000256" key="9">
    <source>
        <dbReference type="SAM" id="MobiDB-lite"/>
    </source>
</evidence>
<keyword evidence="12" id="KW-1185">Reference proteome</keyword>
<name>A0A9W6T5E2_CANBO</name>
<dbReference type="Gene3D" id="2.40.50.100">
    <property type="match status" value="1"/>
</dbReference>
<keyword evidence="3" id="KW-0809">Transit peptide</keyword>
<proteinExistence type="inferred from homology"/>
<dbReference type="Proteomes" id="UP001165120">
    <property type="component" value="Unassembled WGS sequence"/>
</dbReference>
<evidence type="ECO:0000256" key="8">
    <source>
        <dbReference type="ARBA" id="ARBA00035465"/>
    </source>
</evidence>
<evidence type="ECO:0000256" key="5">
    <source>
        <dbReference type="ARBA" id="ARBA00023128"/>
    </source>
</evidence>
<dbReference type="PANTHER" id="PTHR15893">
    <property type="entry name" value="RIBOSOMAL PROTEIN L27"/>
    <property type="match status" value="1"/>
</dbReference>
<evidence type="ECO:0000313" key="12">
    <source>
        <dbReference type="Proteomes" id="UP001165120"/>
    </source>
</evidence>
<organism evidence="11 12">
    <name type="scientific">Candida boidinii</name>
    <name type="common">Yeast</name>
    <dbReference type="NCBI Taxonomy" id="5477"/>
    <lineage>
        <taxon>Eukaryota</taxon>
        <taxon>Fungi</taxon>
        <taxon>Dikarya</taxon>
        <taxon>Ascomycota</taxon>
        <taxon>Saccharomycotina</taxon>
        <taxon>Pichiomycetes</taxon>
        <taxon>Pichiales</taxon>
        <taxon>Pichiaceae</taxon>
        <taxon>Ogataea</taxon>
        <taxon>Ogataea/Candida clade</taxon>
    </lineage>
</organism>
<dbReference type="EMBL" id="BSXN01002063">
    <property type="protein sequence ID" value="GME75451.1"/>
    <property type="molecule type" value="Genomic_DNA"/>
</dbReference>
<evidence type="ECO:0000256" key="7">
    <source>
        <dbReference type="ARBA" id="ARBA00035267"/>
    </source>
</evidence>
<dbReference type="PRINTS" id="PR00063">
    <property type="entry name" value="RIBOSOMALL27"/>
</dbReference>
<evidence type="ECO:0000313" key="11">
    <source>
        <dbReference type="EMBL" id="GME75451.1"/>
    </source>
</evidence>
<dbReference type="NCBIfam" id="TIGR00062">
    <property type="entry name" value="L27"/>
    <property type="match status" value="1"/>
</dbReference>
<dbReference type="InterPro" id="IPR001684">
    <property type="entry name" value="Ribosomal_bL27"/>
</dbReference>
<dbReference type="GO" id="GO:0006412">
    <property type="term" value="P:translation"/>
    <property type="evidence" value="ECO:0007669"/>
    <property type="project" value="InterPro"/>
</dbReference>
<keyword evidence="6" id="KW-0687">Ribonucleoprotein</keyword>
<dbReference type="Pfam" id="PF18471">
    <property type="entry name" value="Ribosomal_L27_C"/>
    <property type="match status" value="1"/>
</dbReference>
<dbReference type="Pfam" id="PF01016">
    <property type="entry name" value="Ribosomal_L27"/>
    <property type="match status" value="1"/>
</dbReference>